<feature type="compositionally biased region" description="Gly residues" evidence="1">
    <location>
        <begin position="44"/>
        <end position="56"/>
    </location>
</feature>
<dbReference type="AlphaFoldDB" id="A0A8T0TQW5"/>
<protein>
    <submittedName>
        <fullName evidence="2">Uncharacterized protein</fullName>
    </submittedName>
</protein>
<name>A0A8T0TQW5_PANVG</name>
<feature type="compositionally biased region" description="Low complexity" evidence="1">
    <location>
        <begin position="57"/>
        <end position="69"/>
    </location>
</feature>
<evidence type="ECO:0000313" key="3">
    <source>
        <dbReference type="Proteomes" id="UP000823388"/>
    </source>
</evidence>
<feature type="region of interest" description="Disordered" evidence="1">
    <location>
        <begin position="95"/>
        <end position="115"/>
    </location>
</feature>
<dbReference type="Proteomes" id="UP000823388">
    <property type="component" value="Chromosome 4K"/>
</dbReference>
<feature type="compositionally biased region" description="Low complexity" evidence="1">
    <location>
        <begin position="17"/>
        <end position="31"/>
    </location>
</feature>
<sequence length="152" mass="15023">MRESRGSARARYRRTPAGDGARQAAAALGVAPSGGLRRHPAHQGAGGPDDGGGGACAGARGSGAKATRPAGGGSACAGARGAVCGAKARRRRGTCQPAAACPFGQGAAAPGKPPLTASPACQFSTILTRQELARAHASRPTWARGYCSSFKK</sequence>
<accession>A0A8T0TQW5</accession>
<organism evidence="2 3">
    <name type="scientific">Panicum virgatum</name>
    <name type="common">Blackwell switchgrass</name>
    <dbReference type="NCBI Taxonomy" id="38727"/>
    <lineage>
        <taxon>Eukaryota</taxon>
        <taxon>Viridiplantae</taxon>
        <taxon>Streptophyta</taxon>
        <taxon>Embryophyta</taxon>
        <taxon>Tracheophyta</taxon>
        <taxon>Spermatophyta</taxon>
        <taxon>Magnoliopsida</taxon>
        <taxon>Liliopsida</taxon>
        <taxon>Poales</taxon>
        <taxon>Poaceae</taxon>
        <taxon>PACMAD clade</taxon>
        <taxon>Panicoideae</taxon>
        <taxon>Panicodae</taxon>
        <taxon>Paniceae</taxon>
        <taxon>Panicinae</taxon>
        <taxon>Panicum</taxon>
        <taxon>Panicum sect. Hiantes</taxon>
    </lineage>
</organism>
<gene>
    <name evidence="2" type="ORF">PVAP13_4KG146110</name>
</gene>
<comment type="caution">
    <text evidence="2">The sequence shown here is derived from an EMBL/GenBank/DDBJ whole genome shotgun (WGS) entry which is preliminary data.</text>
</comment>
<reference evidence="2" key="1">
    <citation type="submission" date="2020-05" db="EMBL/GenBank/DDBJ databases">
        <title>WGS assembly of Panicum virgatum.</title>
        <authorList>
            <person name="Lovell J.T."/>
            <person name="Jenkins J."/>
            <person name="Shu S."/>
            <person name="Juenger T.E."/>
            <person name="Schmutz J."/>
        </authorList>
    </citation>
    <scope>NUCLEOTIDE SEQUENCE</scope>
    <source>
        <strain evidence="2">AP13</strain>
    </source>
</reference>
<keyword evidence="3" id="KW-1185">Reference proteome</keyword>
<dbReference type="EMBL" id="CM029043">
    <property type="protein sequence ID" value="KAG2611445.1"/>
    <property type="molecule type" value="Genomic_DNA"/>
</dbReference>
<evidence type="ECO:0000256" key="1">
    <source>
        <dbReference type="SAM" id="MobiDB-lite"/>
    </source>
</evidence>
<feature type="region of interest" description="Disordered" evidence="1">
    <location>
        <begin position="1"/>
        <end position="79"/>
    </location>
</feature>
<proteinExistence type="predicted"/>
<feature type="compositionally biased region" description="Low complexity" evidence="1">
    <location>
        <begin position="97"/>
        <end position="110"/>
    </location>
</feature>
<evidence type="ECO:0000313" key="2">
    <source>
        <dbReference type="EMBL" id="KAG2611445.1"/>
    </source>
</evidence>